<feature type="chain" id="PRO_5045314965" description="peptidylprolyl isomerase" evidence="6">
    <location>
        <begin position="27"/>
        <end position="457"/>
    </location>
</feature>
<evidence type="ECO:0000256" key="2">
    <source>
        <dbReference type="ARBA" id="ARBA00007656"/>
    </source>
</evidence>
<name>A0AA48WFT7_9BURK</name>
<dbReference type="Pfam" id="PF13145">
    <property type="entry name" value="Rotamase_2"/>
    <property type="match status" value="1"/>
</dbReference>
<keyword evidence="5 8" id="KW-0413">Isomerase</keyword>
<protein>
    <recommendedName>
        <fullName evidence="3">peptidylprolyl isomerase</fullName>
        <ecNumber evidence="3">5.2.1.8</ecNumber>
    </recommendedName>
</protein>
<dbReference type="PROSITE" id="PS50198">
    <property type="entry name" value="PPIC_PPIASE_2"/>
    <property type="match status" value="1"/>
</dbReference>
<keyword evidence="9" id="KW-1185">Reference proteome</keyword>
<feature type="domain" description="PpiC" evidence="7">
    <location>
        <begin position="301"/>
        <end position="382"/>
    </location>
</feature>
<evidence type="ECO:0000313" key="8">
    <source>
        <dbReference type="EMBL" id="QPI51028.1"/>
    </source>
</evidence>
<feature type="signal peptide" evidence="6">
    <location>
        <begin position="1"/>
        <end position="26"/>
    </location>
</feature>
<evidence type="ECO:0000256" key="6">
    <source>
        <dbReference type="SAM" id="SignalP"/>
    </source>
</evidence>
<dbReference type="Gene3D" id="3.10.50.40">
    <property type="match status" value="1"/>
</dbReference>
<dbReference type="PANTHER" id="PTHR47245:SF2">
    <property type="entry name" value="PEPTIDYL-PROLYL CIS-TRANS ISOMERASE HP_0175-RELATED"/>
    <property type="match status" value="1"/>
</dbReference>
<organism evidence="8 9">
    <name type="scientific">Massilia antarctica</name>
    <dbReference type="NCBI Taxonomy" id="2765360"/>
    <lineage>
        <taxon>Bacteria</taxon>
        <taxon>Pseudomonadati</taxon>
        <taxon>Pseudomonadota</taxon>
        <taxon>Betaproteobacteria</taxon>
        <taxon>Burkholderiales</taxon>
        <taxon>Oxalobacteraceae</taxon>
        <taxon>Telluria group</taxon>
        <taxon>Massilia</taxon>
    </lineage>
</organism>
<keyword evidence="4 5" id="KW-0697">Rotamase</keyword>
<evidence type="ECO:0000256" key="1">
    <source>
        <dbReference type="ARBA" id="ARBA00000971"/>
    </source>
</evidence>
<dbReference type="EMBL" id="CP065053">
    <property type="protein sequence ID" value="QPI51028.1"/>
    <property type="molecule type" value="Genomic_DNA"/>
</dbReference>
<evidence type="ECO:0000256" key="4">
    <source>
        <dbReference type="ARBA" id="ARBA00023110"/>
    </source>
</evidence>
<dbReference type="Proteomes" id="UP000662888">
    <property type="component" value="Chromosome"/>
</dbReference>
<dbReference type="GO" id="GO:0016853">
    <property type="term" value="F:isomerase activity"/>
    <property type="evidence" value="ECO:0007669"/>
    <property type="project" value="UniProtKB-KW"/>
</dbReference>
<gene>
    <name evidence="8" type="ORF">IV454_05605</name>
</gene>
<dbReference type="InterPro" id="IPR046357">
    <property type="entry name" value="PPIase_dom_sf"/>
</dbReference>
<proteinExistence type="inferred from homology"/>
<evidence type="ECO:0000259" key="7">
    <source>
        <dbReference type="PROSITE" id="PS50198"/>
    </source>
</evidence>
<evidence type="ECO:0000256" key="3">
    <source>
        <dbReference type="ARBA" id="ARBA00013194"/>
    </source>
</evidence>
<dbReference type="InterPro" id="IPR000297">
    <property type="entry name" value="PPIase_PpiC"/>
</dbReference>
<accession>A0AA48WFT7</accession>
<comment type="similarity">
    <text evidence="2">Belongs to the PpiC/parvulin rotamase family.</text>
</comment>
<dbReference type="RefSeq" id="WP_206090673.1">
    <property type="nucleotide sequence ID" value="NZ_CP065053.1"/>
</dbReference>
<evidence type="ECO:0000256" key="5">
    <source>
        <dbReference type="PROSITE-ProRule" id="PRU00278"/>
    </source>
</evidence>
<evidence type="ECO:0000313" key="9">
    <source>
        <dbReference type="Proteomes" id="UP000662888"/>
    </source>
</evidence>
<comment type="catalytic activity">
    <reaction evidence="1">
        <text>[protein]-peptidylproline (omega=180) = [protein]-peptidylproline (omega=0)</text>
        <dbReference type="Rhea" id="RHEA:16237"/>
        <dbReference type="Rhea" id="RHEA-COMP:10747"/>
        <dbReference type="Rhea" id="RHEA-COMP:10748"/>
        <dbReference type="ChEBI" id="CHEBI:83833"/>
        <dbReference type="ChEBI" id="CHEBI:83834"/>
        <dbReference type="EC" id="5.2.1.8"/>
    </reaction>
</comment>
<keyword evidence="6" id="KW-0732">Signal</keyword>
<dbReference type="SUPFAM" id="SSF54534">
    <property type="entry name" value="FKBP-like"/>
    <property type="match status" value="1"/>
</dbReference>
<dbReference type="EC" id="5.2.1.8" evidence="3"/>
<dbReference type="PANTHER" id="PTHR47245">
    <property type="entry name" value="PEPTIDYLPROLYL ISOMERASE"/>
    <property type="match status" value="1"/>
</dbReference>
<reference evidence="8 9" key="1">
    <citation type="submission" date="2020-11" db="EMBL/GenBank/DDBJ databases">
        <authorList>
            <person name="Sun Q."/>
        </authorList>
    </citation>
    <scope>NUCLEOTIDE SEQUENCE [LARGE SCALE GENOMIC DNA]</scope>
    <source>
        <strain evidence="8 9">P8398</strain>
    </source>
</reference>
<sequence>MTIIAPTPRLLAALLVLASILGPAHAAHGALDDATVAAHINGAPVHALTLRALQHQARDQPGRPSADAVLADIVADRLQAGWSHARFSAAQLYPASTVGFAPEVGVDDRLVGLLRSMYAKELEAALRALPGATLAGVIEATFPLAPAQLDRLFGAPGALRLGHDFSAEQAALAGQTPLLRLRLGSAPAVTLSLRDVYQRQNVQGRMDFFNRKADFIYQQARLRVAGLFVLAWAQHKFGAQALADLRQALDEQEAVRGAMRQYGLAEGAEAHSTLQAALARQVTQAEIGAYYTAHKDQFRRTEKVRARHIRVDSEALATRIAAEAAAGKDFGLLARRHSTAPDAVRGGDLGWVMQTDDPDWLSALALLQPEGKVSSPFRAPVGPGAQASWDIVLVDKRVEGYHPPDSETVRYMARKAIAHERARAEFAAARSKLVRAATVAVNRKLLDEKADAATGAP</sequence>
<dbReference type="InterPro" id="IPR050245">
    <property type="entry name" value="PrsA_foldase"/>
</dbReference>